<dbReference type="Proteomes" id="UP000218811">
    <property type="component" value="Unassembled WGS sequence"/>
</dbReference>
<organism evidence="3 4">
    <name type="scientific">Wolfiporia cocos (strain MD-104)</name>
    <name type="common">Brown rot fungus</name>
    <dbReference type="NCBI Taxonomy" id="742152"/>
    <lineage>
        <taxon>Eukaryota</taxon>
        <taxon>Fungi</taxon>
        <taxon>Dikarya</taxon>
        <taxon>Basidiomycota</taxon>
        <taxon>Agaricomycotina</taxon>
        <taxon>Agaricomycetes</taxon>
        <taxon>Polyporales</taxon>
        <taxon>Phaeolaceae</taxon>
        <taxon>Wolfiporia</taxon>
    </lineage>
</organism>
<feature type="compositionally biased region" description="Basic and acidic residues" evidence="1">
    <location>
        <begin position="51"/>
        <end position="62"/>
    </location>
</feature>
<dbReference type="InterPro" id="IPR001810">
    <property type="entry name" value="F-box_dom"/>
</dbReference>
<dbReference type="AlphaFoldDB" id="A0A2H3JC82"/>
<evidence type="ECO:0000259" key="2">
    <source>
        <dbReference type="SMART" id="SM00256"/>
    </source>
</evidence>
<dbReference type="SMART" id="SM00256">
    <property type="entry name" value="FBOX"/>
    <property type="match status" value="1"/>
</dbReference>
<protein>
    <recommendedName>
        <fullName evidence="2">F-box domain-containing protein</fullName>
    </recommendedName>
</protein>
<keyword evidence="4" id="KW-1185">Reference proteome</keyword>
<name>A0A2H3JC82_WOLCO</name>
<sequence>MSTAPEVVVCASEDVRSKAASSASEPNPGRLDASNSLPPKKRARTYPPYSLDRRDERQNRQEKKCNLEHMPLEILAEILSYTTSSRDILALARCSKSFCQLFVNNPNTTFIWRDARARCVPIPIPDPTPNFTEASYAAFLFDGGTCEICKSRTKKPYHSFTLRARLCEKPSCLSTWRKDIICACTSFQVLPRYQRVLKWFPQYDNPDVRGRYVRKAAVQNEINEINRIALISEEEEDRYLHRKNNIAKRLPLIEQHARQLIEWRNQWNTYREEVRRANDEMLQVHAFMNEWTSHQLWLTSYGVLHRNKTAALEMITQRDFELMKSIIEQEIMQNSARKERVEAELAHQLRRKQVETRYNELKEQERKKPVNERQILPSLPEFRRFSIIQVLQTNPSNDAPPINFVDDGFVSRVLKKDLANWKRTARESMAAVLGFPGWRSKGDILHPIDRLTARFICTRCQKSAKNTRPARSLDFAEACQHLCPHLEKKSISTNLWKAEDFQPDEPAIAAANQILAALGVSATDPSSNQIIEDAGLRIVCKLCPSPLPMNYSIAVHHCKRHIDTDFAVLSPADAAQALSDHPIETGLVDSLMRSSEDARKQRSLKIYYCRHCNYSSTKIGTEQSATTTALQVTQAVRQTVLPKATSFDGLRSHLKEKHGITWVGDEDFYRQPE</sequence>
<evidence type="ECO:0000313" key="4">
    <source>
        <dbReference type="Proteomes" id="UP000218811"/>
    </source>
</evidence>
<dbReference type="SUPFAM" id="SSF81383">
    <property type="entry name" value="F-box domain"/>
    <property type="match status" value="1"/>
</dbReference>
<dbReference type="OMA" id="ARCNKFF"/>
<feature type="region of interest" description="Disordered" evidence="1">
    <location>
        <begin position="14"/>
        <end position="62"/>
    </location>
</feature>
<dbReference type="InterPro" id="IPR036047">
    <property type="entry name" value="F-box-like_dom_sf"/>
</dbReference>
<evidence type="ECO:0000313" key="3">
    <source>
        <dbReference type="EMBL" id="PCH35278.1"/>
    </source>
</evidence>
<dbReference type="OrthoDB" id="3220023at2759"/>
<reference evidence="3 4" key="1">
    <citation type="journal article" date="2012" name="Science">
        <title>The Paleozoic origin of enzymatic lignin decomposition reconstructed from 31 fungal genomes.</title>
        <authorList>
            <person name="Floudas D."/>
            <person name="Binder M."/>
            <person name="Riley R."/>
            <person name="Barry K."/>
            <person name="Blanchette R.A."/>
            <person name="Henrissat B."/>
            <person name="Martinez A.T."/>
            <person name="Otillar R."/>
            <person name="Spatafora J.W."/>
            <person name="Yadav J.S."/>
            <person name="Aerts A."/>
            <person name="Benoit I."/>
            <person name="Boyd A."/>
            <person name="Carlson A."/>
            <person name="Copeland A."/>
            <person name="Coutinho P.M."/>
            <person name="de Vries R.P."/>
            <person name="Ferreira P."/>
            <person name="Findley K."/>
            <person name="Foster B."/>
            <person name="Gaskell J."/>
            <person name="Glotzer D."/>
            <person name="Gorecki P."/>
            <person name="Heitman J."/>
            <person name="Hesse C."/>
            <person name="Hori C."/>
            <person name="Igarashi K."/>
            <person name="Jurgens J.A."/>
            <person name="Kallen N."/>
            <person name="Kersten P."/>
            <person name="Kohler A."/>
            <person name="Kuees U."/>
            <person name="Kumar T.K.A."/>
            <person name="Kuo A."/>
            <person name="LaButti K."/>
            <person name="Larrondo L.F."/>
            <person name="Lindquist E."/>
            <person name="Ling A."/>
            <person name="Lombard V."/>
            <person name="Lucas S."/>
            <person name="Lundell T."/>
            <person name="Martin R."/>
            <person name="McLaughlin D.J."/>
            <person name="Morgenstern I."/>
            <person name="Morin E."/>
            <person name="Murat C."/>
            <person name="Nagy L.G."/>
            <person name="Nolan M."/>
            <person name="Ohm R.A."/>
            <person name="Patyshakuliyeva A."/>
            <person name="Rokas A."/>
            <person name="Ruiz-Duenas F.J."/>
            <person name="Sabat G."/>
            <person name="Salamov A."/>
            <person name="Samejima M."/>
            <person name="Schmutz J."/>
            <person name="Slot J.C."/>
            <person name="St John F."/>
            <person name="Stenlid J."/>
            <person name="Sun H."/>
            <person name="Sun S."/>
            <person name="Syed K."/>
            <person name="Tsang A."/>
            <person name="Wiebenga A."/>
            <person name="Young D."/>
            <person name="Pisabarro A."/>
            <person name="Eastwood D.C."/>
            <person name="Martin F."/>
            <person name="Cullen D."/>
            <person name="Grigoriev I.V."/>
            <person name="Hibbett D.S."/>
        </authorList>
    </citation>
    <scope>NUCLEOTIDE SEQUENCE [LARGE SCALE GENOMIC DNA]</scope>
    <source>
        <strain evidence="3 4">MD-104</strain>
    </source>
</reference>
<gene>
    <name evidence="3" type="ORF">WOLCODRAFT_107231</name>
</gene>
<evidence type="ECO:0000256" key="1">
    <source>
        <dbReference type="SAM" id="MobiDB-lite"/>
    </source>
</evidence>
<feature type="domain" description="F-box" evidence="2">
    <location>
        <begin position="70"/>
        <end position="111"/>
    </location>
</feature>
<dbReference type="CDD" id="cd09917">
    <property type="entry name" value="F-box_SF"/>
    <property type="match status" value="1"/>
</dbReference>
<dbReference type="Pfam" id="PF00646">
    <property type="entry name" value="F-box"/>
    <property type="match status" value="1"/>
</dbReference>
<accession>A0A2H3JC82</accession>
<proteinExistence type="predicted"/>
<dbReference type="EMBL" id="KB467843">
    <property type="protein sequence ID" value="PCH35278.1"/>
    <property type="molecule type" value="Genomic_DNA"/>
</dbReference>